<evidence type="ECO:0000256" key="7">
    <source>
        <dbReference type="ARBA" id="ARBA00022927"/>
    </source>
</evidence>
<comment type="subcellular location">
    <subcellularLocation>
        <location evidence="2">Cell outer membrane</location>
    </subcellularLocation>
    <subcellularLocation>
        <location evidence="1">Cell surface</location>
    </subcellularLocation>
</comment>
<evidence type="ECO:0000256" key="5">
    <source>
        <dbReference type="ARBA" id="ARBA00022692"/>
    </source>
</evidence>
<dbReference type="InterPro" id="IPR005594">
    <property type="entry name" value="YadA_C"/>
</dbReference>
<feature type="region of interest" description="Disordered" evidence="10">
    <location>
        <begin position="73"/>
        <end position="96"/>
    </location>
</feature>
<organism evidence="14 15">
    <name type="scientific">Stenotrophomonas oahuensis</name>
    <dbReference type="NCBI Taxonomy" id="3003271"/>
    <lineage>
        <taxon>Bacteria</taxon>
        <taxon>Pseudomonadati</taxon>
        <taxon>Pseudomonadota</taxon>
        <taxon>Gammaproteobacteria</taxon>
        <taxon>Lysobacterales</taxon>
        <taxon>Lysobacteraceae</taxon>
        <taxon>Stenotrophomonas</taxon>
    </lineage>
</organism>
<dbReference type="CDD" id="cd12820">
    <property type="entry name" value="LbR_YadA-like"/>
    <property type="match status" value="1"/>
</dbReference>
<dbReference type="InterPro" id="IPR045584">
    <property type="entry name" value="Pilin-like"/>
</dbReference>
<evidence type="ECO:0000256" key="3">
    <source>
        <dbReference type="ARBA" id="ARBA00022448"/>
    </source>
</evidence>
<evidence type="ECO:0000256" key="8">
    <source>
        <dbReference type="ARBA" id="ARBA00023136"/>
    </source>
</evidence>
<keyword evidence="8" id="KW-0472">Membrane</keyword>
<dbReference type="InterPro" id="IPR011049">
    <property type="entry name" value="Serralysin-like_metalloprot_C"/>
</dbReference>
<evidence type="ECO:0000313" key="14">
    <source>
        <dbReference type="EMBL" id="WNH53283.1"/>
    </source>
</evidence>
<evidence type="ECO:0000256" key="11">
    <source>
        <dbReference type="SAM" id="SignalP"/>
    </source>
</evidence>
<proteinExistence type="predicted"/>
<dbReference type="Gene3D" id="3.30.1300.30">
    <property type="entry name" value="GSPII I/J protein-like"/>
    <property type="match status" value="1"/>
</dbReference>
<dbReference type="Gene3D" id="2.150.10.10">
    <property type="entry name" value="Serralysin-like metalloprotease, C-terminal"/>
    <property type="match status" value="1"/>
</dbReference>
<feature type="compositionally biased region" description="Polar residues" evidence="10">
    <location>
        <begin position="78"/>
        <end position="96"/>
    </location>
</feature>
<evidence type="ECO:0000256" key="9">
    <source>
        <dbReference type="ARBA" id="ARBA00023237"/>
    </source>
</evidence>
<dbReference type="RefSeq" id="WP_311192442.1">
    <property type="nucleotide sequence ID" value="NZ_CP115541.1"/>
</dbReference>
<dbReference type="SUPFAM" id="SSF101967">
    <property type="entry name" value="Adhesin YadA, collagen-binding domain"/>
    <property type="match status" value="1"/>
</dbReference>
<keyword evidence="6 11" id="KW-0732">Signal</keyword>
<name>A0ABY9YRF2_9GAMM</name>
<keyword evidence="3" id="KW-0813">Transport</keyword>
<evidence type="ECO:0000256" key="1">
    <source>
        <dbReference type="ARBA" id="ARBA00004241"/>
    </source>
</evidence>
<sequence length="527" mass="54395">MKLIIPTLSALVLLFHADTAHPAANADPEFAERADDVAEAQSMPSSTLPQASAGALAGGLALGVGAASALRRDRGTGAASTPQDMSPQVSANGTQIARNRDDIATLREALAGVFPEGDDLLRFAPDQTVRLRGARLVGMGDGMITPDSREGINGAQLYATHARIRPLEHAALYARVGADAESRPAQAAHLGSAYGSDARAQGNGSTALGAYTWAHGTNSVAIGRGAYVQQHAADGFALGARARVSAENGLAIGASTQVWEDGYNSVAIGYGSVATQPMEVSVGGQGMRRRIVHVMPGTAPDDVVTVRQLNRLAGLLGAGEVDAAGQLQSHHYTVLGVRHDSVAGALTHLDEGLRGTQQALESATSTLNQRMDGLRAAAPDEAGARAPEAVVADVASAAPRATPSPDPLELPVDARAVEAAVNRSNAYTDQAVVGVEHRLNERIERVDRRLNRMAAMGGAQAAMAMNTAGLPTWNRLGAGVGHADGESALAVGYQRVLDRRAATTFSLNGAFSTGGERTLAMGFGVGW</sequence>
<feature type="signal peptide" evidence="11">
    <location>
        <begin position="1"/>
        <end position="26"/>
    </location>
</feature>
<evidence type="ECO:0000256" key="4">
    <source>
        <dbReference type="ARBA" id="ARBA00022452"/>
    </source>
</evidence>
<dbReference type="Proteomes" id="UP001302072">
    <property type="component" value="Chromosome"/>
</dbReference>
<dbReference type="SUPFAM" id="SSF54523">
    <property type="entry name" value="Pili subunits"/>
    <property type="match status" value="1"/>
</dbReference>
<evidence type="ECO:0000259" key="13">
    <source>
        <dbReference type="Pfam" id="PF05658"/>
    </source>
</evidence>
<evidence type="ECO:0000259" key="12">
    <source>
        <dbReference type="Pfam" id="PF03895"/>
    </source>
</evidence>
<gene>
    <name evidence="14" type="ORF">PDM29_03125</name>
</gene>
<keyword evidence="5" id="KW-0812">Transmembrane</keyword>
<dbReference type="InterPro" id="IPR008640">
    <property type="entry name" value="Adhesin_Head_dom"/>
</dbReference>
<evidence type="ECO:0000256" key="2">
    <source>
        <dbReference type="ARBA" id="ARBA00004442"/>
    </source>
</evidence>
<keyword evidence="9" id="KW-0998">Cell outer membrane</keyword>
<protein>
    <submittedName>
        <fullName evidence="14">YadA-like family protein</fullName>
    </submittedName>
</protein>
<evidence type="ECO:0000256" key="6">
    <source>
        <dbReference type="ARBA" id="ARBA00022729"/>
    </source>
</evidence>
<feature type="chain" id="PRO_5046802234" evidence="11">
    <location>
        <begin position="27"/>
        <end position="527"/>
    </location>
</feature>
<keyword evidence="15" id="KW-1185">Reference proteome</keyword>
<evidence type="ECO:0000313" key="15">
    <source>
        <dbReference type="Proteomes" id="UP001302072"/>
    </source>
</evidence>
<reference evidence="14 15" key="1">
    <citation type="submission" date="2022-12" db="EMBL/GenBank/DDBJ databases">
        <title>Two new species, Stenotrophomonas aracearum and Stenotrophomonas oahuensis, isolated from Anthurium (Araceae family) in Hawaii.</title>
        <authorList>
            <person name="Chunag S.C."/>
            <person name="Dobhal S."/>
            <person name="Alvarez A."/>
            <person name="Arif M."/>
        </authorList>
    </citation>
    <scope>NUCLEOTIDE SEQUENCE [LARGE SCALE GENOMIC DNA]</scope>
    <source>
        <strain evidence="14 15">A5586</strain>
    </source>
</reference>
<dbReference type="EMBL" id="CP115541">
    <property type="protein sequence ID" value="WNH53283.1"/>
    <property type="molecule type" value="Genomic_DNA"/>
</dbReference>
<dbReference type="Pfam" id="PF03895">
    <property type="entry name" value="YadA_anchor"/>
    <property type="match status" value="1"/>
</dbReference>
<dbReference type="Pfam" id="PF05658">
    <property type="entry name" value="YadA_head"/>
    <property type="match status" value="2"/>
</dbReference>
<evidence type="ECO:0000256" key="10">
    <source>
        <dbReference type="SAM" id="MobiDB-lite"/>
    </source>
</evidence>
<keyword evidence="7" id="KW-0653">Protein transport</keyword>
<accession>A0ABY9YRF2</accession>
<keyword evidence="4" id="KW-1134">Transmembrane beta strand</keyword>
<feature type="domain" description="Trimeric autotransporter adhesin YadA-like C-terminal membrane anchor" evidence="12">
    <location>
        <begin position="475"/>
        <end position="527"/>
    </location>
</feature>
<feature type="domain" description="Trimeric autotransporter adhesin YadA-like head" evidence="13">
    <location>
        <begin position="262"/>
        <end position="276"/>
    </location>
</feature>
<feature type="domain" description="Trimeric autotransporter adhesin YadA-like head" evidence="13">
    <location>
        <begin position="200"/>
        <end position="226"/>
    </location>
</feature>